<dbReference type="GO" id="GO:0008061">
    <property type="term" value="F:chitin binding"/>
    <property type="evidence" value="ECO:0007669"/>
    <property type="project" value="InterPro"/>
</dbReference>
<organism evidence="4 5">
    <name type="scientific">Biomphalaria glabrata</name>
    <name type="common">Bloodfluke planorb</name>
    <name type="synonym">Freshwater snail</name>
    <dbReference type="NCBI Taxonomy" id="6526"/>
    <lineage>
        <taxon>Eukaryota</taxon>
        <taxon>Metazoa</taxon>
        <taxon>Spiralia</taxon>
        <taxon>Lophotrochozoa</taxon>
        <taxon>Mollusca</taxon>
        <taxon>Gastropoda</taxon>
        <taxon>Heterobranchia</taxon>
        <taxon>Euthyneura</taxon>
        <taxon>Panpulmonata</taxon>
        <taxon>Hygrophila</taxon>
        <taxon>Lymnaeoidea</taxon>
        <taxon>Planorbidae</taxon>
        <taxon>Biomphalaria</taxon>
    </lineage>
</organism>
<evidence type="ECO:0000256" key="1">
    <source>
        <dbReference type="SAM" id="MobiDB-lite"/>
    </source>
</evidence>
<dbReference type="GeneID" id="106065127"/>
<dbReference type="PROSITE" id="PS50940">
    <property type="entry name" value="CHIT_BIND_II"/>
    <property type="match status" value="1"/>
</dbReference>
<feature type="compositionally biased region" description="Polar residues" evidence="1">
    <location>
        <begin position="218"/>
        <end position="237"/>
    </location>
</feature>
<feature type="chain" id="PRO_5040910087" evidence="2">
    <location>
        <begin position="19"/>
        <end position="275"/>
    </location>
</feature>
<evidence type="ECO:0000256" key="2">
    <source>
        <dbReference type="SAM" id="SignalP"/>
    </source>
</evidence>
<feature type="domain" description="Chitin-binding type-2" evidence="3">
    <location>
        <begin position="96"/>
        <end position="151"/>
    </location>
</feature>
<dbReference type="SUPFAM" id="SSF57625">
    <property type="entry name" value="Invertebrate chitin-binding proteins"/>
    <property type="match status" value="1"/>
</dbReference>
<accession>A0A9W2YVL5</accession>
<proteinExistence type="predicted"/>
<keyword evidence="4" id="KW-1185">Reference proteome</keyword>
<evidence type="ECO:0000259" key="3">
    <source>
        <dbReference type="PROSITE" id="PS50940"/>
    </source>
</evidence>
<name>A0A9W2YVL5_BIOGL</name>
<sequence length="275" mass="30466">MFRAAVFFAVVAVAFCAAYNKVDTKAYAASSAKDYSGNQAGSNYNGNQAGSNYNGYQAGSNYNGYQAGSNYNGKGASSYNGYQAGSNSYNSYDQGYNPCGYGDNGKRLAIRDFCAGYFECQNGEARYYDCDEYEGFDIYNKKCVPDKSCATVCPKGTGPSYNSIYQFYLGGELEYCPYGTYFNARICTCDHIPDFEYQSSSNQYNNNGKQYDNYGKQYDNSGKQYDNSGKQYDNSGKQYQAGSYNNAQYNGNYASQYQAPKSADSYAKKAYAKTY</sequence>
<dbReference type="InterPro" id="IPR036508">
    <property type="entry name" value="Chitin-bd_dom_sf"/>
</dbReference>
<evidence type="ECO:0000313" key="5">
    <source>
        <dbReference type="RefSeq" id="XP_055866680.1"/>
    </source>
</evidence>
<protein>
    <submittedName>
        <fullName evidence="5">Uncharacterized protein LOC106065127</fullName>
    </submittedName>
</protein>
<dbReference type="InterPro" id="IPR002557">
    <property type="entry name" value="Chitin-bd_dom"/>
</dbReference>
<dbReference type="OrthoDB" id="6020543at2759"/>
<gene>
    <name evidence="5" type="primary">LOC106065127</name>
</gene>
<feature type="signal peptide" evidence="2">
    <location>
        <begin position="1"/>
        <end position="18"/>
    </location>
</feature>
<evidence type="ECO:0000313" key="4">
    <source>
        <dbReference type="Proteomes" id="UP001165740"/>
    </source>
</evidence>
<dbReference type="RefSeq" id="XP_055866680.1">
    <property type="nucleotide sequence ID" value="XM_056010705.1"/>
</dbReference>
<dbReference type="AlphaFoldDB" id="A0A9W2YVL5"/>
<dbReference type="GO" id="GO:0005576">
    <property type="term" value="C:extracellular region"/>
    <property type="evidence" value="ECO:0007669"/>
    <property type="project" value="InterPro"/>
</dbReference>
<keyword evidence="2" id="KW-0732">Signal</keyword>
<feature type="region of interest" description="Disordered" evidence="1">
    <location>
        <begin position="206"/>
        <end position="237"/>
    </location>
</feature>
<reference evidence="5" key="1">
    <citation type="submission" date="2025-08" db="UniProtKB">
        <authorList>
            <consortium name="RefSeq"/>
        </authorList>
    </citation>
    <scope>IDENTIFICATION</scope>
</reference>
<dbReference type="Proteomes" id="UP001165740">
    <property type="component" value="Chromosome 14"/>
</dbReference>